<keyword evidence="3 7" id="KW-1133">Transmembrane helix</keyword>
<dbReference type="InterPro" id="IPR049326">
    <property type="entry name" value="Rhodopsin_dom_fungi"/>
</dbReference>
<dbReference type="PANTHER" id="PTHR33048:SF129">
    <property type="entry name" value="INTEGRAL MEMBRANE PROTEIN-RELATED"/>
    <property type="match status" value="1"/>
</dbReference>
<proteinExistence type="inferred from homology"/>
<feature type="transmembrane region" description="Helical" evidence="7">
    <location>
        <begin position="141"/>
        <end position="161"/>
    </location>
</feature>
<feature type="transmembrane region" description="Helical" evidence="7">
    <location>
        <begin position="107"/>
        <end position="129"/>
    </location>
</feature>
<evidence type="ECO:0000256" key="3">
    <source>
        <dbReference type="ARBA" id="ARBA00022989"/>
    </source>
</evidence>
<evidence type="ECO:0000259" key="8">
    <source>
        <dbReference type="Pfam" id="PF20684"/>
    </source>
</evidence>
<evidence type="ECO:0000256" key="2">
    <source>
        <dbReference type="ARBA" id="ARBA00022692"/>
    </source>
</evidence>
<dbReference type="OrthoDB" id="3911199at2759"/>
<dbReference type="AlphaFoldDB" id="A0A8E2EGP3"/>
<reference evidence="9 10" key="1">
    <citation type="journal article" date="2016" name="Nat. Commun.">
        <title>Ectomycorrhizal ecology is imprinted in the genome of the dominant symbiotic fungus Cenococcum geophilum.</title>
        <authorList>
            <consortium name="DOE Joint Genome Institute"/>
            <person name="Peter M."/>
            <person name="Kohler A."/>
            <person name="Ohm R.A."/>
            <person name="Kuo A."/>
            <person name="Krutzmann J."/>
            <person name="Morin E."/>
            <person name="Arend M."/>
            <person name="Barry K.W."/>
            <person name="Binder M."/>
            <person name="Choi C."/>
            <person name="Clum A."/>
            <person name="Copeland A."/>
            <person name="Grisel N."/>
            <person name="Haridas S."/>
            <person name="Kipfer T."/>
            <person name="LaButti K."/>
            <person name="Lindquist E."/>
            <person name="Lipzen A."/>
            <person name="Maire R."/>
            <person name="Meier B."/>
            <person name="Mihaltcheva S."/>
            <person name="Molinier V."/>
            <person name="Murat C."/>
            <person name="Poggeler S."/>
            <person name="Quandt C.A."/>
            <person name="Sperisen C."/>
            <person name="Tritt A."/>
            <person name="Tisserant E."/>
            <person name="Crous P.W."/>
            <person name="Henrissat B."/>
            <person name="Nehls U."/>
            <person name="Egli S."/>
            <person name="Spatafora J.W."/>
            <person name="Grigoriev I.V."/>
            <person name="Martin F.M."/>
        </authorList>
    </citation>
    <scope>NUCLEOTIDE SEQUENCE [LARGE SCALE GENOMIC DNA]</scope>
    <source>
        <strain evidence="9 10">CBS 459.81</strain>
    </source>
</reference>
<dbReference type="EMBL" id="KV744860">
    <property type="protein sequence ID" value="OCK83484.1"/>
    <property type="molecule type" value="Genomic_DNA"/>
</dbReference>
<organism evidence="9 10">
    <name type="scientific">Lepidopterella palustris CBS 459.81</name>
    <dbReference type="NCBI Taxonomy" id="1314670"/>
    <lineage>
        <taxon>Eukaryota</taxon>
        <taxon>Fungi</taxon>
        <taxon>Dikarya</taxon>
        <taxon>Ascomycota</taxon>
        <taxon>Pezizomycotina</taxon>
        <taxon>Dothideomycetes</taxon>
        <taxon>Pleosporomycetidae</taxon>
        <taxon>Mytilinidiales</taxon>
        <taxon>Argynnaceae</taxon>
        <taxon>Lepidopterella</taxon>
    </lineage>
</organism>
<feature type="compositionally biased region" description="Polar residues" evidence="6">
    <location>
        <begin position="260"/>
        <end position="277"/>
    </location>
</feature>
<feature type="non-terminal residue" evidence="9">
    <location>
        <position position="1"/>
    </location>
</feature>
<evidence type="ECO:0000256" key="6">
    <source>
        <dbReference type="SAM" id="MobiDB-lite"/>
    </source>
</evidence>
<feature type="region of interest" description="Disordered" evidence="6">
    <location>
        <begin position="317"/>
        <end position="358"/>
    </location>
</feature>
<dbReference type="Proteomes" id="UP000250266">
    <property type="component" value="Unassembled WGS sequence"/>
</dbReference>
<feature type="region of interest" description="Disordered" evidence="6">
    <location>
        <begin position="250"/>
        <end position="289"/>
    </location>
</feature>
<keyword evidence="2 7" id="KW-0812">Transmembrane</keyword>
<evidence type="ECO:0000256" key="7">
    <source>
        <dbReference type="SAM" id="Phobius"/>
    </source>
</evidence>
<dbReference type="GO" id="GO:0016020">
    <property type="term" value="C:membrane"/>
    <property type="evidence" value="ECO:0007669"/>
    <property type="project" value="UniProtKB-SubCell"/>
</dbReference>
<gene>
    <name evidence="9" type="ORF">K432DRAFT_290959</name>
</gene>
<evidence type="ECO:0000313" key="10">
    <source>
        <dbReference type="Proteomes" id="UP000250266"/>
    </source>
</evidence>
<evidence type="ECO:0000313" key="9">
    <source>
        <dbReference type="EMBL" id="OCK83484.1"/>
    </source>
</evidence>
<protein>
    <recommendedName>
        <fullName evidence="8">Rhodopsin domain-containing protein</fullName>
    </recommendedName>
</protein>
<name>A0A8E2EGP3_9PEZI</name>
<evidence type="ECO:0000256" key="1">
    <source>
        <dbReference type="ARBA" id="ARBA00004141"/>
    </source>
</evidence>
<sequence>VDTRYGAGYHVKDLNPEWTKPYATIGFVSGTIFSVCVSLPKLSLCMTYLRIFPSRGNKIFCYGAILYLIGWLISCSIVEIFACRPIYASWDPTAADAKCISLRKYYLASGILNSVSDFLVFLWPARSLWQIQLPLKQRLGLIAVFASGCIVCVAGIVRLWYIQVVFTSSDYNWDGAIVWVATTIEVNVGIICGCLHTVKPLLAVWLPHIFGSSSGSNARNSYHNKGSRSRITGNRAFPFQTLSSDALARNLQGPGKTAKNPFSTQSQVVDELTSVNPSEPPKKDYGNNATPQVEVWATGGGDDGVNAPAHGIQYTQRVTIDSRPQGKLDIEGQSASTSTKRGVNDSDSEEWIMNENGR</sequence>
<accession>A0A8E2EGP3</accession>
<feature type="domain" description="Rhodopsin" evidence="8">
    <location>
        <begin position="3"/>
        <end position="203"/>
    </location>
</feature>
<evidence type="ECO:0000256" key="4">
    <source>
        <dbReference type="ARBA" id="ARBA00023136"/>
    </source>
</evidence>
<evidence type="ECO:0000256" key="5">
    <source>
        <dbReference type="ARBA" id="ARBA00038359"/>
    </source>
</evidence>
<feature type="transmembrane region" description="Helical" evidence="7">
    <location>
        <begin position="22"/>
        <end position="39"/>
    </location>
</feature>
<comment type="subcellular location">
    <subcellularLocation>
        <location evidence="1">Membrane</location>
        <topology evidence="1">Multi-pass membrane protein</topology>
    </subcellularLocation>
</comment>
<comment type="similarity">
    <text evidence="5">Belongs to the SAT4 family.</text>
</comment>
<dbReference type="PANTHER" id="PTHR33048">
    <property type="entry name" value="PTH11-LIKE INTEGRAL MEMBRANE PROTEIN (AFU_ORTHOLOGUE AFUA_5G11245)"/>
    <property type="match status" value="1"/>
</dbReference>
<dbReference type="Pfam" id="PF20684">
    <property type="entry name" value="Fung_rhodopsin"/>
    <property type="match status" value="1"/>
</dbReference>
<dbReference type="InterPro" id="IPR052337">
    <property type="entry name" value="SAT4-like"/>
</dbReference>
<feature type="transmembrane region" description="Helical" evidence="7">
    <location>
        <begin position="59"/>
        <end position="87"/>
    </location>
</feature>
<keyword evidence="10" id="KW-1185">Reference proteome</keyword>
<keyword evidence="4 7" id="KW-0472">Membrane</keyword>